<organism evidence="1 2">
    <name type="scientific">Corynebacterium deserti GIMN1.010</name>
    <dbReference type="NCBI Taxonomy" id="931089"/>
    <lineage>
        <taxon>Bacteria</taxon>
        <taxon>Bacillati</taxon>
        <taxon>Actinomycetota</taxon>
        <taxon>Actinomycetes</taxon>
        <taxon>Mycobacteriales</taxon>
        <taxon>Corynebacteriaceae</taxon>
        <taxon>Corynebacterium</taxon>
    </lineage>
</organism>
<dbReference type="KEGG" id="cdx:CDES_09705"/>
<evidence type="ECO:0000313" key="2">
    <source>
        <dbReference type="Proteomes" id="UP000068067"/>
    </source>
</evidence>
<evidence type="ECO:0000313" key="1">
    <source>
        <dbReference type="EMBL" id="ALC06326.1"/>
    </source>
</evidence>
<dbReference type="STRING" id="931089.CDES_09705"/>
<dbReference type="Proteomes" id="UP000068067">
    <property type="component" value="Chromosome"/>
</dbReference>
<dbReference type="AlphaFoldDB" id="A0A0M4CK85"/>
<sequence length="85" mass="9025">MVVRGVRDVAETVLAEFARELESAPSDHPSRSRVAQALVEFVAGGQGASKSAQKSAQKSTRLMLRTLLSDTNPSVAFTAEAALRP</sequence>
<protein>
    <submittedName>
        <fullName evidence="1">Uncharacterized protein</fullName>
    </submittedName>
</protein>
<dbReference type="PATRIC" id="fig|931089.4.peg.1959"/>
<keyword evidence="2" id="KW-1185">Reference proteome</keyword>
<reference evidence="1 2" key="1">
    <citation type="submission" date="2014-08" db="EMBL/GenBank/DDBJ databases">
        <title>Complete genome sequence of Corynebacterium deserti GIMN1.010 (=DSM 45689), isolated from desert sand in western China.</title>
        <authorList>
            <person name="Ruckert C."/>
            <person name="Albersmeier A."/>
            <person name="Kalinowski J."/>
        </authorList>
    </citation>
    <scope>NUCLEOTIDE SEQUENCE [LARGE SCALE GENOMIC DNA]</scope>
    <source>
        <strain evidence="1 2">GIMN1.010</strain>
    </source>
</reference>
<dbReference type="EMBL" id="CP009220">
    <property type="protein sequence ID" value="ALC06326.1"/>
    <property type="molecule type" value="Genomic_DNA"/>
</dbReference>
<accession>A0A0M4CK85</accession>
<gene>
    <name evidence="1" type="ORF">CDES_09705</name>
</gene>
<name>A0A0M4CK85_9CORY</name>
<proteinExistence type="predicted"/>